<dbReference type="AlphaFoldDB" id="A0A0A8Z6Z1"/>
<name>A0A0A8Z6Z1_ARUDO</name>
<evidence type="ECO:0000313" key="1">
    <source>
        <dbReference type="EMBL" id="JAD32535.1"/>
    </source>
</evidence>
<organism evidence="1">
    <name type="scientific">Arundo donax</name>
    <name type="common">Giant reed</name>
    <name type="synonym">Donax arundinaceus</name>
    <dbReference type="NCBI Taxonomy" id="35708"/>
    <lineage>
        <taxon>Eukaryota</taxon>
        <taxon>Viridiplantae</taxon>
        <taxon>Streptophyta</taxon>
        <taxon>Embryophyta</taxon>
        <taxon>Tracheophyta</taxon>
        <taxon>Spermatophyta</taxon>
        <taxon>Magnoliopsida</taxon>
        <taxon>Liliopsida</taxon>
        <taxon>Poales</taxon>
        <taxon>Poaceae</taxon>
        <taxon>PACMAD clade</taxon>
        <taxon>Arundinoideae</taxon>
        <taxon>Arundineae</taxon>
        <taxon>Arundo</taxon>
    </lineage>
</organism>
<sequence>MFGAGAFRSPVFGETTNPSATLPLGLGL</sequence>
<accession>A0A0A8Z6Z1</accession>
<reference evidence="1" key="1">
    <citation type="submission" date="2014-09" db="EMBL/GenBank/DDBJ databases">
        <authorList>
            <person name="Magalhaes I.L.F."/>
            <person name="Oliveira U."/>
            <person name="Santos F.R."/>
            <person name="Vidigal T.H.D.A."/>
            <person name="Brescovit A.D."/>
            <person name="Santos A.J."/>
        </authorList>
    </citation>
    <scope>NUCLEOTIDE SEQUENCE</scope>
    <source>
        <tissue evidence="1">Shoot tissue taken approximately 20 cm above the soil surface</tissue>
    </source>
</reference>
<protein>
    <submittedName>
        <fullName evidence="1">Uncharacterized protein</fullName>
    </submittedName>
</protein>
<proteinExistence type="predicted"/>
<reference evidence="1" key="2">
    <citation type="journal article" date="2015" name="Data Brief">
        <title>Shoot transcriptome of the giant reed, Arundo donax.</title>
        <authorList>
            <person name="Barrero R.A."/>
            <person name="Guerrero F.D."/>
            <person name="Moolhuijzen P."/>
            <person name="Goolsby J.A."/>
            <person name="Tidwell J."/>
            <person name="Bellgard S.E."/>
            <person name="Bellgard M.I."/>
        </authorList>
    </citation>
    <scope>NUCLEOTIDE SEQUENCE</scope>
    <source>
        <tissue evidence="1">Shoot tissue taken approximately 20 cm above the soil surface</tissue>
    </source>
</reference>
<dbReference type="EMBL" id="GBRH01265360">
    <property type="protein sequence ID" value="JAD32535.1"/>
    <property type="molecule type" value="Transcribed_RNA"/>
</dbReference>